<feature type="region of interest" description="Disordered" evidence="2">
    <location>
        <begin position="24"/>
        <end position="49"/>
    </location>
</feature>
<comment type="caution">
    <text evidence="4">The sequence shown here is derived from an EMBL/GenBank/DDBJ whole genome shotgun (WGS) entry which is preliminary data.</text>
</comment>
<keyword evidence="1" id="KW-0732">Signal</keyword>
<reference evidence="4 5" key="2">
    <citation type="journal article" date="2016" name="Sci. Rep.">
        <title>A novel serine protease, Sep1, from Bacillus firmus DS-1 has nematicidal activity and degrades multiple intestinal-associated nematode proteins.</title>
        <authorList>
            <person name="Geng C."/>
            <person name="Nie X."/>
            <person name="Tang Z."/>
            <person name="Zhang Y."/>
            <person name="Lin J."/>
            <person name="Sun M."/>
            <person name="Peng D."/>
        </authorList>
    </citation>
    <scope>NUCLEOTIDE SEQUENCE [LARGE SCALE GENOMIC DNA]</scope>
    <source>
        <strain evidence="4 5">DS1</strain>
    </source>
</reference>
<dbReference type="Pfam" id="PF16729">
    <property type="entry name" value="DUF5067"/>
    <property type="match status" value="1"/>
</dbReference>
<accession>W7KZV2</accession>
<dbReference type="Proteomes" id="UP000019270">
    <property type="component" value="Unassembled WGS sequence"/>
</dbReference>
<dbReference type="OrthoDB" id="2190227at2"/>
<protein>
    <recommendedName>
        <fullName evidence="3">DUF5067 domain-containing protein</fullName>
    </recommendedName>
</protein>
<feature type="domain" description="DUF5067" evidence="3">
    <location>
        <begin position="42"/>
        <end position="170"/>
    </location>
</feature>
<dbReference type="EMBL" id="APVL01000050">
    <property type="protein sequence ID" value="EWG08352.1"/>
    <property type="molecule type" value="Genomic_DNA"/>
</dbReference>
<name>W7KZV2_CYTFI</name>
<dbReference type="Gene3D" id="2.60.40.1240">
    <property type="match status" value="1"/>
</dbReference>
<evidence type="ECO:0000256" key="1">
    <source>
        <dbReference type="ARBA" id="ARBA00022729"/>
    </source>
</evidence>
<dbReference type="RefSeq" id="WP_064503429.1">
    <property type="nucleotide sequence ID" value="NZ_APVL01000050.1"/>
</dbReference>
<dbReference type="eggNOG" id="COG3170">
    <property type="taxonomic scope" value="Bacteria"/>
</dbReference>
<proteinExistence type="predicted"/>
<feature type="compositionally biased region" description="Basic and acidic residues" evidence="2">
    <location>
        <begin position="33"/>
        <end position="49"/>
    </location>
</feature>
<gene>
    <name evidence="4" type="ORF">PBF_24653</name>
</gene>
<dbReference type="AlphaFoldDB" id="W7KZV2"/>
<evidence type="ECO:0000259" key="3">
    <source>
        <dbReference type="Pfam" id="PF16729"/>
    </source>
</evidence>
<dbReference type="PROSITE" id="PS51257">
    <property type="entry name" value="PROKAR_LIPOPROTEIN"/>
    <property type="match status" value="1"/>
</dbReference>
<reference evidence="5" key="1">
    <citation type="submission" date="2013-03" db="EMBL/GenBank/DDBJ databases">
        <title>Draft genome sequence of Bacillus firmus DS1.</title>
        <authorList>
            <person name="Peng D."/>
            <person name="Zhu L."/>
            <person name="Sun M."/>
        </authorList>
    </citation>
    <scope>NUCLEOTIDE SEQUENCE [LARGE SCALE GENOMIC DNA]</scope>
    <source>
        <strain evidence="5">DS1</strain>
    </source>
</reference>
<sequence length="191" mass="21193">MKKSFILTSVLTLSIIAGCGNQDEGTKNVSESVNKEETAENTNEEKETNNELYFKDNEAKLNDLKIKITKTKVIQVGEKGNEYGEKPVFAIWYEITNLSDKEIDPSMGWMAVFEAVQDNNPNAVNTLEVGGLPDDQFLDSQLETIKKDGTVKNAVAYELDDLETPVTLIATQGVKAGQNFLKIAGLKFPRR</sequence>
<dbReference type="InterPro" id="IPR031989">
    <property type="entry name" value="DUF5067"/>
</dbReference>
<feature type="non-terminal residue" evidence="4">
    <location>
        <position position="191"/>
    </location>
</feature>
<evidence type="ECO:0000256" key="2">
    <source>
        <dbReference type="SAM" id="MobiDB-lite"/>
    </source>
</evidence>
<organism evidence="4 5">
    <name type="scientific">Cytobacillus firmus DS1</name>
    <dbReference type="NCBI Taxonomy" id="1307436"/>
    <lineage>
        <taxon>Bacteria</taxon>
        <taxon>Bacillati</taxon>
        <taxon>Bacillota</taxon>
        <taxon>Bacilli</taxon>
        <taxon>Bacillales</taxon>
        <taxon>Bacillaceae</taxon>
        <taxon>Cytobacillus</taxon>
    </lineage>
</organism>
<dbReference type="InterPro" id="IPR029050">
    <property type="entry name" value="Immunoprotect_excell_Ig-like"/>
</dbReference>
<evidence type="ECO:0000313" key="5">
    <source>
        <dbReference type="Proteomes" id="UP000019270"/>
    </source>
</evidence>
<evidence type="ECO:0000313" key="4">
    <source>
        <dbReference type="EMBL" id="EWG08352.1"/>
    </source>
</evidence>